<dbReference type="Pfam" id="PF00069">
    <property type="entry name" value="Pkinase"/>
    <property type="match status" value="1"/>
</dbReference>
<dbReference type="SMART" id="SM00740">
    <property type="entry name" value="PASTA"/>
    <property type="match status" value="2"/>
</dbReference>
<comment type="catalytic activity">
    <reaction evidence="8">
        <text>L-threonyl-[protein] + ATP = O-phospho-L-threonyl-[protein] + ADP + H(+)</text>
        <dbReference type="Rhea" id="RHEA:46608"/>
        <dbReference type="Rhea" id="RHEA-COMP:11060"/>
        <dbReference type="Rhea" id="RHEA-COMP:11605"/>
        <dbReference type="ChEBI" id="CHEBI:15378"/>
        <dbReference type="ChEBI" id="CHEBI:30013"/>
        <dbReference type="ChEBI" id="CHEBI:30616"/>
        <dbReference type="ChEBI" id="CHEBI:61977"/>
        <dbReference type="ChEBI" id="CHEBI:456216"/>
        <dbReference type="EC" id="2.7.11.1"/>
    </reaction>
</comment>
<comment type="catalytic activity">
    <reaction evidence="9">
        <text>L-seryl-[protein] + ATP = O-phospho-L-seryl-[protein] + ADP + H(+)</text>
        <dbReference type="Rhea" id="RHEA:17989"/>
        <dbReference type="Rhea" id="RHEA-COMP:9863"/>
        <dbReference type="Rhea" id="RHEA-COMP:11604"/>
        <dbReference type="ChEBI" id="CHEBI:15378"/>
        <dbReference type="ChEBI" id="CHEBI:29999"/>
        <dbReference type="ChEBI" id="CHEBI:30616"/>
        <dbReference type="ChEBI" id="CHEBI:83421"/>
        <dbReference type="ChEBI" id="CHEBI:456216"/>
        <dbReference type="EC" id="2.7.11.1"/>
    </reaction>
</comment>
<dbReference type="Proteomes" id="UP000282386">
    <property type="component" value="Chromosome"/>
</dbReference>
<dbReference type="SUPFAM" id="SSF56112">
    <property type="entry name" value="Protein kinase-like (PK-like)"/>
    <property type="match status" value="1"/>
</dbReference>
<dbReference type="Pfam" id="PF03793">
    <property type="entry name" value="PASTA"/>
    <property type="match status" value="1"/>
</dbReference>
<dbReference type="Gene3D" id="1.10.510.10">
    <property type="entry name" value="Transferase(Phosphotransferase) domain 1"/>
    <property type="match status" value="1"/>
</dbReference>
<feature type="compositionally biased region" description="Polar residues" evidence="10">
    <location>
        <begin position="421"/>
        <end position="431"/>
    </location>
</feature>
<keyword evidence="4" id="KW-0677">Repeat</keyword>
<evidence type="ECO:0000256" key="11">
    <source>
        <dbReference type="SAM" id="Phobius"/>
    </source>
</evidence>
<keyword evidence="3 12" id="KW-0808">Transferase</keyword>
<evidence type="ECO:0000313" key="13">
    <source>
        <dbReference type="Proteomes" id="UP000282386"/>
    </source>
</evidence>
<feature type="transmembrane region" description="Helical" evidence="11">
    <location>
        <begin position="366"/>
        <end position="387"/>
    </location>
</feature>
<dbReference type="PROSITE" id="PS00108">
    <property type="entry name" value="PROTEIN_KINASE_ST"/>
    <property type="match status" value="1"/>
</dbReference>
<feature type="compositionally biased region" description="Low complexity" evidence="10">
    <location>
        <begin position="398"/>
        <end position="420"/>
    </location>
</feature>
<dbReference type="InterPro" id="IPR011009">
    <property type="entry name" value="Kinase-like_dom_sf"/>
</dbReference>
<dbReference type="InterPro" id="IPR000719">
    <property type="entry name" value="Prot_kinase_dom"/>
</dbReference>
<dbReference type="AlphaFoldDB" id="A0A7Z9D6U8"/>
<dbReference type="GO" id="GO:0004674">
    <property type="term" value="F:protein serine/threonine kinase activity"/>
    <property type="evidence" value="ECO:0007669"/>
    <property type="project" value="UniProtKB-KW"/>
</dbReference>
<keyword evidence="5" id="KW-0547">Nucleotide-binding</keyword>
<keyword evidence="11" id="KW-1133">Transmembrane helix</keyword>
<name>A0A7Z9D6U8_9MICC</name>
<gene>
    <name evidence="12" type="primary">prkC_2</name>
    <name evidence="12" type="ORF">NCTC10207_02383</name>
</gene>
<dbReference type="EC" id="2.7.11.1" evidence="1"/>
<feature type="region of interest" description="Disordered" evidence="10">
    <location>
        <begin position="392"/>
        <end position="431"/>
    </location>
</feature>
<dbReference type="Gene3D" id="3.30.10.20">
    <property type="match status" value="2"/>
</dbReference>
<evidence type="ECO:0000313" key="12">
    <source>
        <dbReference type="EMBL" id="VEI25037.1"/>
    </source>
</evidence>
<keyword evidence="2" id="KW-0723">Serine/threonine-protein kinase</keyword>
<dbReference type="PROSITE" id="PS51178">
    <property type="entry name" value="PASTA"/>
    <property type="match status" value="1"/>
</dbReference>
<feature type="compositionally biased region" description="Low complexity" evidence="10">
    <location>
        <begin position="571"/>
        <end position="617"/>
    </location>
</feature>
<accession>A0A7Z9D6U8</accession>
<dbReference type="InterPro" id="IPR005543">
    <property type="entry name" value="PASTA_dom"/>
</dbReference>
<evidence type="ECO:0000256" key="1">
    <source>
        <dbReference type="ARBA" id="ARBA00012513"/>
    </source>
</evidence>
<evidence type="ECO:0000256" key="6">
    <source>
        <dbReference type="ARBA" id="ARBA00022777"/>
    </source>
</evidence>
<dbReference type="GeneID" id="93861887"/>
<protein>
    <recommendedName>
        <fullName evidence="1">non-specific serine/threonine protein kinase</fullName>
        <ecNumber evidence="1">2.7.11.1</ecNumber>
    </recommendedName>
</protein>
<feature type="region of interest" description="Disordered" evidence="10">
    <location>
        <begin position="323"/>
        <end position="362"/>
    </location>
</feature>
<feature type="region of interest" description="Disordered" evidence="10">
    <location>
        <begin position="563"/>
        <end position="617"/>
    </location>
</feature>
<keyword evidence="6 12" id="KW-0418">Kinase</keyword>
<dbReference type="EMBL" id="LR134479">
    <property type="protein sequence ID" value="VEI25037.1"/>
    <property type="molecule type" value="Genomic_DNA"/>
</dbReference>
<dbReference type="InterPro" id="IPR008271">
    <property type="entry name" value="Ser/Thr_kinase_AS"/>
</dbReference>
<dbReference type="CDD" id="cd06577">
    <property type="entry name" value="PASTA_pknB"/>
    <property type="match status" value="2"/>
</dbReference>
<dbReference type="Gene3D" id="3.30.200.20">
    <property type="entry name" value="Phosphorylase Kinase, domain 1"/>
    <property type="match status" value="1"/>
</dbReference>
<evidence type="ECO:0000256" key="5">
    <source>
        <dbReference type="ARBA" id="ARBA00022741"/>
    </source>
</evidence>
<evidence type="ECO:0000256" key="4">
    <source>
        <dbReference type="ARBA" id="ARBA00022737"/>
    </source>
</evidence>
<evidence type="ECO:0000256" key="8">
    <source>
        <dbReference type="ARBA" id="ARBA00047899"/>
    </source>
</evidence>
<evidence type="ECO:0000256" key="10">
    <source>
        <dbReference type="SAM" id="MobiDB-lite"/>
    </source>
</evidence>
<evidence type="ECO:0000256" key="7">
    <source>
        <dbReference type="ARBA" id="ARBA00022840"/>
    </source>
</evidence>
<keyword evidence="7" id="KW-0067">ATP-binding</keyword>
<keyword evidence="11" id="KW-0812">Transmembrane</keyword>
<dbReference type="RefSeq" id="WP_006886966.1">
    <property type="nucleotide sequence ID" value="NZ_CAUSIA010000058.1"/>
</dbReference>
<keyword evidence="11" id="KW-0472">Membrane</keyword>
<dbReference type="PANTHER" id="PTHR43289:SF6">
    <property type="entry name" value="SERINE_THREONINE-PROTEIN KINASE NEKL-3"/>
    <property type="match status" value="1"/>
</dbReference>
<proteinExistence type="predicted"/>
<dbReference type="GO" id="GO:0005524">
    <property type="term" value="F:ATP binding"/>
    <property type="evidence" value="ECO:0007669"/>
    <property type="project" value="UniProtKB-KW"/>
</dbReference>
<evidence type="ECO:0000256" key="3">
    <source>
        <dbReference type="ARBA" id="ARBA00022679"/>
    </source>
</evidence>
<dbReference type="FunFam" id="3.30.200.20:FF:000035">
    <property type="entry name" value="Serine/threonine protein kinase Stk1"/>
    <property type="match status" value="1"/>
</dbReference>
<organism evidence="12 13">
    <name type="scientific">Rothia aeria</name>
    <dbReference type="NCBI Taxonomy" id="172042"/>
    <lineage>
        <taxon>Bacteria</taxon>
        <taxon>Bacillati</taxon>
        <taxon>Actinomycetota</taxon>
        <taxon>Actinomycetes</taxon>
        <taxon>Micrococcales</taxon>
        <taxon>Micrococcaceae</taxon>
        <taxon>Rothia</taxon>
    </lineage>
</organism>
<dbReference type="SMART" id="SM00220">
    <property type="entry name" value="S_TKc"/>
    <property type="match status" value="1"/>
</dbReference>
<reference evidence="12 13" key="1">
    <citation type="submission" date="2018-12" db="EMBL/GenBank/DDBJ databases">
        <authorList>
            <consortium name="Pathogen Informatics"/>
        </authorList>
    </citation>
    <scope>NUCLEOTIDE SEQUENCE [LARGE SCALE GENOMIC DNA]</scope>
    <source>
        <strain evidence="12 13">NCTC10207</strain>
    </source>
</reference>
<dbReference type="GO" id="GO:0045717">
    <property type="term" value="P:negative regulation of fatty acid biosynthetic process"/>
    <property type="evidence" value="ECO:0007669"/>
    <property type="project" value="UniProtKB-ARBA"/>
</dbReference>
<dbReference type="PANTHER" id="PTHR43289">
    <property type="entry name" value="MITOGEN-ACTIVATED PROTEIN KINASE KINASE KINASE 20-RELATED"/>
    <property type="match status" value="1"/>
</dbReference>
<evidence type="ECO:0000256" key="2">
    <source>
        <dbReference type="ARBA" id="ARBA00022527"/>
    </source>
</evidence>
<dbReference type="PROSITE" id="PS50011">
    <property type="entry name" value="PROTEIN_KINASE_DOM"/>
    <property type="match status" value="1"/>
</dbReference>
<sequence length="617" mass="63365">MRPSADVTLGGRYTLTERIAVGGMGEVWKARDKVLGRIVAVKILKEEYTGDPGFLERFRAEARHTALLNHPGVANVFDYGEEDNSAYLVMELVPGEPLSNIIERDSTIPADRILNIIAQTARALAAAHAQGLVHRDVKPGNLIITPDDRVKVTDFGIARLANQVPLTATGQVMGTAQYLAPEQATGQTATPSSDMYSLGIIGYEALAGHRPFTGESQIAIALAQVNDTPPPLPDSVSPTARALIMCLLAKDPSERPASATALAAAIDAIRRNDVRAALKAVPALKQFMPKSATAATATQTQTQVQQSAATGATGAITAAAAPRFGSGGRFSPNPTTAPIPPVAGTGAQPVQHVDDEDEPEQKRSGIVKWVVIGVVILLVVALALWAATALQGSPKNDPSGSPSVSASASPSEQEPSSSPATNNPDTQKQNNVTVNPAEFVGRSLLEVTNELSQMGLQVKPEGVDSNEAKDTVLSVSPSGSVEKGTSIIVKYSNGPKTATIPTGLIGQDKDTASAAIVKLGINVNQISEHSDTAAPGTVLRITPLPGTQVPLHSSVDVYIADASSGQGSGGAAPSANTSTSASASASASTPPRQPTSAPASTSATSSASAAAAATPSE</sequence>
<evidence type="ECO:0000256" key="9">
    <source>
        <dbReference type="ARBA" id="ARBA00048679"/>
    </source>
</evidence>
<dbReference type="CDD" id="cd14014">
    <property type="entry name" value="STKc_PknB_like"/>
    <property type="match status" value="1"/>
</dbReference>
<dbReference type="FunFam" id="1.10.510.10:FF:000021">
    <property type="entry name" value="Serine/threonine protein kinase"/>
    <property type="match status" value="1"/>
</dbReference>